<evidence type="ECO:0000256" key="2">
    <source>
        <dbReference type="ARBA" id="ARBA00022448"/>
    </source>
</evidence>
<evidence type="ECO:0000256" key="3">
    <source>
        <dbReference type="ARBA" id="ARBA00022568"/>
    </source>
</evidence>
<evidence type="ECO:0000256" key="9">
    <source>
        <dbReference type="ARBA" id="ARBA00022882"/>
    </source>
</evidence>
<evidence type="ECO:0000259" key="18">
    <source>
        <dbReference type="SMART" id="SM01062"/>
    </source>
</evidence>
<evidence type="ECO:0000256" key="6">
    <source>
        <dbReference type="ARBA" id="ARBA00022723"/>
    </source>
</evidence>
<dbReference type="GO" id="GO:0098703">
    <property type="term" value="P:calcium ion import across plasma membrane"/>
    <property type="evidence" value="ECO:0007669"/>
    <property type="project" value="TreeGrafter"/>
</dbReference>
<keyword evidence="5 17" id="KW-0812">Transmembrane</keyword>
<dbReference type="FunFam" id="1.10.238.10:FF:000063">
    <property type="entry name" value="Voltage-dependent N-type calcium channel subunit alpha"/>
    <property type="match status" value="1"/>
</dbReference>
<dbReference type="GO" id="GO:0043025">
    <property type="term" value="C:neuronal cell body"/>
    <property type="evidence" value="ECO:0007669"/>
    <property type="project" value="TreeGrafter"/>
</dbReference>
<keyword evidence="10 17" id="KW-1133">Transmembrane helix</keyword>
<dbReference type="Gene3D" id="1.20.120.350">
    <property type="entry name" value="Voltage-gated potassium channels. Chain C"/>
    <property type="match status" value="1"/>
</dbReference>
<feature type="compositionally biased region" description="Basic and acidic residues" evidence="16">
    <location>
        <begin position="517"/>
        <end position="536"/>
    </location>
</feature>
<dbReference type="Proteomes" id="UP000516260">
    <property type="component" value="Chromosome 15"/>
</dbReference>
<evidence type="ECO:0000256" key="14">
    <source>
        <dbReference type="ARBA" id="ARBA00036634"/>
    </source>
</evidence>
<comment type="caution">
    <text evidence="19">The sequence shown here is derived from an EMBL/GenBank/DDBJ whole genome shotgun (WGS) entry which is preliminary data.</text>
</comment>
<dbReference type="EMBL" id="SWLE01000007">
    <property type="protein sequence ID" value="TNM98229.1"/>
    <property type="molecule type" value="Genomic_DNA"/>
</dbReference>
<dbReference type="Pfam" id="PF16905">
    <property type="entry name" value="GPHH"/>
    <property type="match status" value="1"/>
</dbReference>
<evidence type="ECO:0000313" key="19">
    <source>
        <dbReference type="EMBL" id="TNM98229.1"/>
    </source>
</evidence>
<keyword evidence="4 15" id="KW-0107">Calcium channel</keyword>
<keyword evidence="20" id="KW-1185">Reference proteome</keyword>
<evidence type="ECO:0000256" key="15">
    <source>
        <dbReference type="RuleBase" id="RU003808"/>
    </source>
</evidence>
<dbReference type="GO" id="GO:0045202">
    <property type="term" value="C:synapse"/>
    <property type="evidence" value="ECO:0007669"/>
    <property type="project" value="GOC"/>
</dbReference>
<keyword evidence="9 15" id="KW-0851">Voltage-gated channel</keyword>
<keyword evidence="13" id="KW-0407">Ion channel</keyword>
<proteinExistence type="inferred from homology"/>
<dbReference type="InterPro" id="IPR031649">
    <property type="entry name" value="GPHH_dom"/>
</dbReference>
<dbReference type="InterPro" id="IPR050599">
    <property type="entry name" value="VDCC_alpha-1_subunit"/>
</dbReference>
<keyword evidence="6" id="KW-0479">Metal-binding</keyword>
<dbReference type="AlphaFoldDB" id="A0A4Z2C1D5"/>
<name>A0A4Z2C1D5_9TELE</name>
<dbReference type="InterPro" id="IPR002077">
    <property type="entry name" value="VDCCAlpha1"/>
</dbReference>
<evidence type="ECO:0000256" key="4">
    <source>
        <dbReference type="ARBA" id="ARBA00022673"/>
    </source>
</evidence>
<evidence type="ECO:0000256" key="13">
    <source>
        <dbReference type="ARBA" id="ARBA00023303"/>
    </source>
</evidence>
<keyword evidence="12 17" id="KW-0472">Membrane</keyword>
<feature type="transmembrane region" description="Helical" evidence="17">
    <location>
        <begin position="77"/>
        <end position="99"/>
    </location>
</feature>
<dbReference type="PANTHER" id="PTHR45628:SF5">
    <property type="entry name" value="VOLTAGE-DEPENDENT R-TYPE CALCIUM CHANNEL SUBUNIT ALPHA-1E"/>
    <property type="match status" value="1"/>
</dbReference>
<keyword evidence="7" id="KW-0677">Repeat</keyword>
<evidence type="ECO:0000256" key="17">
    <source>
        <dbReference type="SAM" id="Phobius"/>
    </source>
</evidence>
<reference evidence="19 20" key="1">
    <citation type="submission" date="2019-04" db="EMBL/GenBank/DDBJ databases">
        <title>The sequence and de novo assembly of Takifugu bimaculatus genome using PacBio and Hi-C technologies.</title>
        <authorList>
            <person name="Xu P."/>
            <person name="Liu B."/>
            <person name="Zhou Z."/>
        </authorList>
    </citation>
    <scope>NUCLEOTIDE SEQUENCE [LARGE SCALE GENOMIC DNA]</scope>
    <source>
        <strain evidence="19">TB-2018</strain>
        <tissue evidence="19">Muscle</tissue>
    </source>
</reference>
<comment type="similarity">
    <text evidence="15">Belongs to the calcium channel alpha-1 subunit (TC 1.A.1.11) family.</text>
</comment>
<feature type="transmembrane region" description="Helical" evidence="17">
    <location>
        <begin position="173"/>
        <end position="196"/>
    </location>
</feature>
<evidence type="ECO:0000256" key="11">
    <source>
        <dbReference type="ARBA" id="ARBA00023065"/>
    </source>
</evidence>
<organism evidence="19 20">
    <name type="scientific">Takifugu bimaculatus</name>
    <dbReference type="NCBI Taxonomy" id="433685"/>
    <lineage>
        <taxon>Eukaryota</taxon>
        <taxon>Metazoa</taxon>
        <taxon>Chordata</taxon>
        <taxon>Craniata</taxon>
        <taxon>Vertebrata</taxon>
        <taxon>Euteleostomi</taxon>
        <taxon>Actinopterygii</taxon>
        <taxon>Neopterygii</taxon>
        <taxon>Teleostei</taxon>
        <taxon>Neoteleostei</taxon>
        <taxon>Acanthomorphata</taxon>
        <taxon>Eupercaria</taxon>
        <taxon>Tetraodontiformes</taxon>
        <taxon>Tetradontoidea</taxon>
        <taxon>Tetraodontidae</taxon>
        <taxon>Takifugu</taxon>
    </lineage>
</organism>
<evidence type="ECO:0000256" key="16">
    <source>
        <dbReference type="SAM" id="MobiDB-lite"/>
    </source>
</evidence>
<feature type="region of interest" description="Disordered" evidence="16">
    <location>
        <begin position="505"/>
        <end position="665"/>
    </location>
</feature>
<dbReference type="InterPro" id="IPR005821">
    <property type="entry name" value="Ion_trans_dom"/>
</dbReference>
<dbReference type="Pfam" id="PF08763">
    <property type="entry name" value="Ca_chan_IQ"/>
    <property type="match status" value="1"/>
</dbReference>
<evidence type="ECO:0000256" key="12">
    <source>
        <dbReference type="ARBA" id="ARBA00023136"/>
    </source>
</evidence>
<evidence type="ECO:0000313" key="20">
    <source>
        <dbReference type="Proteomes" id="UP000516260"/>
    </source>
</evidence>
<evidence type="ECO:0000256" key="10">
    <source>
        <dbReference type="ARBA" id="ARBA00022989"/>
    </source>
</evidence>
<dbReference type="InterPro" id="IPR014873">
    <property type="entry name" value="VDCC_a1su_IQ"/>
</dbReference>
<dbReference type="PANTHER" id="PTHR45628">
    <property type="entry name" value="VOLTAGE-DEPENDENT CALCIUM CHANNEL TYPE A SUBUNIT ALPHA-1"/>
    <property type="match status" value="1"/>
</dbReference>
<dbReference type="Gene3D" id="1.10.287.70">
    <property type="match status" value="1"/>
</dbReference>
<keyword evidence="11" id="KW-0406">Ion transport</keyword>
<dbReference type="GO" id="GO:0005891">
    <property type="term" value="C:voltage-gated calcium channel complex"/>
    <property type="evidence" value="ECO:0007669"/>
    <property type="project" value="InterPro"/>
</dbReference>
<dbReference type="GO" id="GO:0046872">
    <property type="term" value="F:metal ion binding"/>
    <property type="evidence" value="ECO:0007669"/>
    <property type="project" value="UniProtKB-KW"/>
</dbReference>
<dbReference type="SMART" id="SM01062">
    <property type="entry name" value="Ca_chan_IQ"/>
    <property type="match status" value="1"/>
</dbReference>
<dbReference type="GO" id="GO:0007268">
    <property type="term" value="P:chemical synaptic transmission"/>
    <property type="evidence" value="ECO:0007669"/>
    <property type="project" value="TreeGrafter"/>
</dbReference>
<comment type="catalytic activity">
    <reaction evidence="14">
        <text>Ca(2+)(in) = Ca(2+)(out)</text>
        <dbReference type="Rhea" id="RHEA:29671"/>
        <dbReference type="ChEBI" id="CHEBI:29108"/>
    </reaction>
</comment>
<dbReference type="FunFam" id="1.10.287.70:FF:000023">
    <property type="entry name" value="Voltage-dependent R-type calcium channel subunit alpha"/>
    <property type="match status" value="1"/>
</dbReference>
<accession>A0A4Z2C1D5</accession>
<protein>
    <recommendedName>
        <fullName evidence="18">Voltage-dependent calcium channel alpha-1 subunit IQ domain-containing protein</fullName>
    </recommendedName>
</protein>
<feature type="domain" description="Voltage-dependent calcium channel alpha-1 subunit IQ" evidence="18">
    <location>
        <begin position="333"/>
        <end position="367"/>
    </location>
</feature>
<evidence type="ECO:0000256" key="5">
    <source>
        <dbReference type="ARBA" id="ARBA00022692"/>
    </source>
</evidence>
<dbReference type="GO" id="GO:0008331">
    <property type="term" value="F:high voltage-gated calcium channel activity"/>
    <property type="evidence" value="ECO:0007669"/>
    <property type="project" value="TreeGrafter"/>
</dbReference>
<sequence length="726" mass="81481">MFLLSHLQNYFRDTWNIFDFITVLGSISEIIVDLQSVNTINMSFLKLFRTARLIKLLRQGYTIRILLWTFVQSFKALPYVCLLIAMLFFIFAIIGMQVFGNIKLDDESHINQHNNFKTFFSALMLLFRSATGESWQEIMLSCLSGQECEPDPSIAPLTLSPDHEGGCGTDFAYCYFVSFIFLSSFLMLNLFVAVIMDNFEYLTRDSSILGPHHLDEFVRIWGEYDRLACGRIHYTAMYEMLTHMSPPLGLGKKCPAKIAYKRLVLMNMPVDEDMTVHFTSTLMSLIRTALDIKIARGGEDRIGLDSELQKEISIIWPYLPQKTLDLLVPINKDTDMTVGKIYASMMIMDYFKQSKAKKLRQQLEAQKSNLMFKRLDAAALPEDILSNTQTLSTMAHTAGSALTRGGFVALSPISPQELFLQPISSDVDSGQEKNLVGECSRGVESPLELPLGRGLCLRASSLPRLAVETQTEVASGSMKRSVSTIADQRVNGLWEEEKSPERFYRPRHKSYKAAVSRSEHWQQGDRERGRSKERCHLLSPDGSRCNSEERSLQPSRSSSAERANPADKQGNSSDSPVPSTSESSTPSGRRPSSHTPTHSRPHISYSPLVCHTHPSLGEDEEEAQESVAAERETLRHPSPPRRYPSEPFLASQEDDHSPDPSGPMETLTFEAAVACSLGRSNTISSARPRSRTGWQVPNGHFRKRLAQTVSVAGCDTLSDTEEDDRC</sequence>
<dbReference type="Pfam" id="PF00520">
    <property type="entry name" value="Ion_trans"/>
    <property type="match status" value="1"/>
</dbReference>
<evidence type="ECO:0000256" key="1">
    <source>
        <dbReference type="ARBA" id="ARBA00004141"/>
    </source>
</evidence>
<gene>
    <name evidence="19" type="ORF">fugu_014475</name>
</gene>
<dbReference type="SUPFAM" id="SSF81324">
    <property type="entry name" value="Voltage-gated potassium channels"/>
    <property type="match status" value="1"/>
</dbReference>
<dbReference type="InterPro" id="IPR027359">
    <property type="entry name" value="Volt_channel_dom_sf"/>
</dbReference>
<dbReference type="PRINTS" id="PR00167">
    <property type="entry name" value="CACHANNEL"/>
</dbReference>
<keyword evidence="2" id="KW-0813">Transport</keyword>
<feature type="compositionally biased region" description="Polar residues" evidence="16">
    <location>
        <begin position="552"/>
        <end position="561"/>
    </location>
</feature>
<feature type="compositionally biased region" description="Low complexity" evidence="16">
    <location>
        <begin position="572"/>
        <end position="596"/>
    </location>
</feature>
<evidence type="ECO:0000256" key="8">
    <source>
        <dbReference type="ARBA" id="ARBA00022837"/>
    </source>
</evidence>
<keyword evidence="8 15" id="KW-0106">Calcium</keyword>
<keyword evidence="3 15" id="KW-0109">Calcium transport</keyword>
<evidence type="ECO:0000256" key="7">
    <source>
        <dbReference type="ARBA" id="ARBA00022737"/>
    </source>
</evidence>
<dbReference type="Gene3D" id="6.10.250.2180">
    <property type="match status" value="1"/>
</dbReference>
<comment type="subcellular location">
    <subcellularLocation>
        <location evidence="1 15">Membrane</location>
        <topology evidence="1 15">Multi-pass membrane protein</topology>
    </subcellularLocation>
</comment>